<comment type="caution">
    <text evidence="3">The sequence shown here is derived from an EMBL/GenBank/DDBJ whole genome shotgun (WGS) entry which is preliminary data.</text>
</comment>
<dbReference type="EMBL" id="JBHRRZ010000012">
    <property type="protein sequence ID" value="MFC2948045.1"/>
    <property type="molecule type" value="Genomic_DNA"/>
</dbReference>
<dbReference type="Pfam" id="PF01613">
    <property type="entry name" value="Flavin_Reduct"/>
    <property type="match status" value="1"/>
</dbReference>
<name>A0ABV7A572_9BACI</name>
<dbReference type="PANTHER" id="PTHR30466">
    <property type="entry name" value="FLAVIN REDUCTASE"/>
    <property type="match status" value="1"/>
</dbReference>
<dbReference type="Gene3D" id="2.30.110.10">
    <property type="entry name" value="Electron Transport, Fmn-binding Protein, Chain A"/>
    <property type="match status" value="1"/>
</dbReference>
<organism evidence="3 4">
    <name type="scientific">Virgibacillus sediminis</name>
    <dbReference type="NCBI Taxonomy" id="202260"/>
    <lineage>
        <taxon>Bacteria</taxon>
        <taxon>Bacillati</taxon>
        <taxon>Bacillota</taxon>
        <taxon>Bacilli</taxon>
        <taxon>Bacillales</taxon>
        <taxon>Bacillaceae</taxon>
        <taxon>Virgibacillus</taxon>
    </lineage>
</organism>
<dbReference type="InterPro" id="IPR002563">
    <property type="entry name" value="Flavin_Rdtase-like_dom"/>
</dbReference>
<dbReference type="EC" id="1.-.-.-" evidence="3"/>
<proteinExistence type="predicted"/>
<keyword evidence="1 3" id="KW-0560">Oxidoreductase</keyword>
<dbReference type="InterPro" id="IPR050268">
    <property type="entry name" value="NADH-dep_flavin_reductase"/>
</dbReference>
<reference evidence="4" key="1">
    <citation type="journal article" date="2019" name="Int. J. Syst. Evol. Microbiol.">
        <title>The Global Catalogue of Microorganisms (GCM) 10K type strain sequencing project: providing services to taxonomists for standard genome sequencing and annotation.</title>
        <authorList>
            <consortium name="The Broad Institute Genomics Platform"/>
            <consortium name="The Broad Institute Genome Sequencing Center for Infectious Disease"/>
            <person name="Wu L."/>
            <person name="Ma J."/>
        </authorList>
    </citation>
    <scope>NUCLEOTIDE SEQUENCE [LARGE SCALE GENOMIC DNA]</scope>
    <source>
        <strain evidence="4">KCTC 13193</strain>
    </source>
</reference>
<dbReference type="PANTHER" id="PTHR30466:SF1">
    <property type="entry name" value="FMN REDUCTASE (NADH) RUTF"/>
    <property type="match status" value="1"/>
</dbReference>
<sequence>MSKLESEVLDARAFRNTVGNFTTGVTIITTKNKEGHPIGFTANSFSSLSLDPQLLLFSIDKKSSTYQDFMNTEGFVVNILASDQIALSKQFATSGIDRFSGVSYYEDASGSPVLPDTLAYLDCKVANLFDGGDHTIVVGEVLSGSTAPDKKPLIFFKGKYLEV</sequence>
<dbReference type="GO" id="GO:0016491">
    <property type="term" value="F:oxidoreductase activity"/>
    <property type="evidence" value="ECO:0007669"/>
    <property type="project" value="UniProtKB-KW"/>
</dbReference>
<evidence type="ECO:0000256" key="1">
    <source>
        <dbReference type="ARBA" id="ARBA00023002"/>
    </source>
</evidence>
<protein>
    <submittedName>
        <fullName evidence="3">Flavin reductase family protein</fullName>
        <ecNumber evidence="3">1.-.-.-</ecNumber>
    </submittedName>
</protein>
<dbReference type="Proteomes" id="UP001595387">
    <property type="component" value="Unassembled WGS sequence"/>
</dbReference>
<gene>
    <name evidence="3" type="ORF">ACFODW_06775</name>
</gene>
<accession>A0ABV7A572</accession>
<dbReference type="RefSeq" id="WP_390304557.1">
    <property type="nucleotide sequence ID" value="NZ_JBHRRZ010000012.1"/>
</dbReference>
<evidence type="ECO:0000259" key="2">
    <source>
        <dbReference type="SMART" id="SM00903"/>
    </source>
</evidence>
<dbReference type="InterPro" id="IPR012349">
    <property type="entry name" value="Split_barrel_FMN-bd"/>
</dbReference>
<evidence type="ECO:0000313" key="3">
    <source>
        <dbReference type="EMBL" id="MFC2948045.1"/>
    </source>
</evidence>
<dbReference type="SMART" id="SM00903">
    <property type="entry name" value="Flavin_Reduct"/>
    <property type="match status" value="1"/>
</dbReference>
<keyword evidence="4" id="KW-1185">Reference proteome</keyword>
<feature type="domain" description="Flavin reductase like" evidence="2">
    <location>
        <begin position="18"/>
        <end position="162"/>
    </location>
</feature>
<dbReference type="SUPFAM" id="SSF50475">
    <property type="entry name" value="FMN-binding split barrel"/>
    <property type="match status" value="1"/>
</dbReference>
<evidence type="ECO:0000313" key="4">
    <source>
        <dbReference type="Proteomes" id="UP001595387"/>
    </source>
</evidence>